<dbReference type="InterPro" id="IPR006437">
    <property type="entry name" value="Phage_terminase_lsu"/>
</dbReference>
<evidence type="ECO:0000259" key="2">
    <source>
        <dbReference type="Pfam" id="PF17288"/>
    </source>
</evidence>
<feature type="domain" description="Phage terminase large subunit C-terminal" evidence="2">
    <location>
        <begin position="268"/>
        <end position="413"/>
    </location>
</feature>
<gene>
    <name evidence="3" type="ORF">E0F88_07360</name>
</gene>
<proteinExistence type="predicted"/>
<accession>A0A4R5DTF8</accession>
<dbReference type="Pfam" id="PF04466">
    <property type="entry name" value="Terminase_3"/>
    <property type="match status" value="1"/>
</dbReference>
<dbReference type="Gene3D" id="3.30.420.280">
    <property type="match status" value="1"/>
</dbReference>
<dbReference type="PANTHER" id="PTHR39184">
    <property type="match status" value="1"/>
</dbReference>
<sequence>MTSLRRVKLSDNIAPVFAPVHLAIKENAFSSFWLKGGRGSTKSSFAAIEIITGLIRDGTANALVLRKVGDTIRTSVMENLLWAIEKLEVEEYFRHTQAPPEITYLPTGQKIIMKGLDDPLKLKSIKIKKGYFKYLWFEEAAEFNGMEEIRNVEQSVLRGGEKFVEFITYNPPNDPSAWVNKECEMPVDDRMVHTSTYLDVPPEWLGGKFIRDAETLKRNDPLKYEHEYMGVAVGRAEQIVFHGKWKEKEFDHPSPYDIYQSRFFYGADWGFANDPTTLVSCFIKLENGEKNLYIEHEAGGVGVELDEIPQLFDSVPDSRRWKIYADAARPETVSHLKKRGFNTESAPKWSGSVEDGVEYLRSFNTIYIHPRCRKTIEEFMKYSFKVDRNTKEILPVIVDAWNHYIDALRYALGDYIKNNVTIWDVL</sequence>
<dbReference type="InterPro" id="IPR027417">
    <property type="entry name" value="P-loop_NTPase"/>
</dbReference>
<dbReference type="Gene3D" id="3.40.50.300">
    <property type="entry name" value="P-loop containing nucleotide triphosphate hydrolases"/>
    <property type="match status" value="1"/>
</dbReference>
<name>A0A4R5DTF8_9BACT</name>
<feature type="domain" description="Phage terminase large subunit N-terminal" evidence="1">
    <location>
        <begin position="34"/>
        <end position="230"/>
    </location>
</feature>
<dbReference type="Pfam" id="PF17288">
    <property type="entry name" value="Terminase_3C"/>
    <property type="match status" value="1"/>
</dbReference>
<evidence type="ECO:0000259" key="1">
    <source>
        <dbReference type="Pfam" id="PF04466"/>
    </source>
</evidence>
<keyword evidence="4" id="KW-1185">Reference proteome</keyword>
<dbReference type="OrthoDB" id="9768556at2"/>
<dbReference type="InterPro" id="IPR035413">
    <property type="entry name" value="Terminase_L_C"/>
</dbReference>
<reference evidence="3 4" key="1">
    <citation type="submission" date="2019-03" db="EMBL/GenBank/DDBJ databases">
        <title>Dyadobacter AR-3-6 sp. nov., isolated from arctic soil.</title>
        <authorList>
            <person name="Chaudhary D.K."/>
        </authorList>
    </citation>
    <scope>NUCLEOTIDE SEQUENCE [LARGE SCALE GENOMIC DNA]</scope>
    <source>
        <strain evidence="3 4">AR-3-6</strain>
    </source>
</reference>
<dbReference type="AlphaFoldDB" id="A0A4R5DTF8"/>
<dbReference type="NCBIfam" id="TIGR01547">
    <property type="entry name" value="phage_term_2"/>
    <property type="match status" value="1"/>
</dbReference>
<organism evidence="3 4">
    <name type="scientific">Dyadobacter psychrotolerans</name>
    <dbReference type="NCBI Taxonomy" id="2541721"/>
    <lineage>
        <taxon>Bacteria</taxon>
        <taxon>Pseudomonadati</taxon>
        <taxon>Bacteroidota</taxon>
        <taxon>Cytophagia</taxon>
        <taxon>Cytophagales</taxon>
        <taxon>Spirosomataceae</taxon>
        <taxon>Dyadobacter</taxon>
    </lineage>
</organism>
<protein>
    <submittedName>
        <fullName evidence="3">PBSX family phage terminase large subunit</fullName>
    </submittedName>
</protein>
<dbReference type="InterPro" id="IPR035412">
    <property type="entry name" value="Terminase_L_N"/>
</dbReference>
<evidence type="ECO:0000313" key="3">
    <source>
        <dbReference type="EMBL" id="TDE17699.1"/>
    </source>
</evidence>
<evidence type="ECO:0000313" key="4">
    <source>
        <dbReference type="Proteomes" id="UP000294850"/>
    </source>
</evidence>
<dbReference type="EMBL" id="SMFL01000002">
    <property type="protein sequence ID" value="TDE17699.1"/>
    <property type="molecule type" value="Genomic_DNA"/>
</dbReference>
<dbReference type="RefSeq" id="WP_131957565.1">
    <property type="nucleotide sequence ID" value="NZ_SMFL01000002.1"/>
</dbReference>
<comment type="caution">
    <text evidence="3">The sequence shown here is derived from an EMBL/GenBank/DDBJ whole genome shotgun (WGS) entry which is preliminary data.</text>
</comment>
<dbReference type="InterPro" id="IPR052380">
    <property type="entry name" value="Viral_DNA_packaging_terminase"/>
</dbReference>
<dbReference type="PANTHER" id="PTHR39184:SF1">
    <property type="entry name" value="PBSX PHAGE TERMINASE LARGE SUBUNIT"/>
    <property type="match status" value="1"/>
</dbReference>
<dbReference type="Proteomes" id="UP000294850">
    <property type="component" value="Unassembled WGS sequence"/>
</dbReference>